<sequence>MGFEPTPPWRPTVVWEHSSASCPRRYITEPQGEGNYLTVRRAPGPRRPGDIGRINTSRLVDDAEFLCHLYWLVSPVSALERAAGAGAWRGRYRQVRIHSGSRCEPRSAVELARL</sequence>
<reference evidence="1 2" key="1">
    <citation type="submission" date="2023-01" db="EMBL/GenBank/DDBJ databases">
        <title>Analysis of 21 Apiospora genomes using comparative genomics revels a genus with tremendous synthesis potential of carbohydrate active enzymes and secondary metabolites.</title>
        <authorList>
            <person name="Sorensen T."/>
        </authorList>
    </citation>
    <scope>NUCLEOTIDE SEQUENCE [LARGE SCALE GENOMIC DNA]</scope>
    <source>
        <strain evidence="1 2">CBS 33761</strain>
    </source>
</reference>
<accession>A0ABR1TZN4</accession>
<organism evidence="1 2">
    <name type="scientific">Apiospora rasikravindrae</name>
    <dbReference type="NCBI Taxonomy" id="990691"/>
    <lineage>
        <taxon>Eukaryota</taxon>
        <taxon>Fungi</taxon>
        <taxon>Dikarya</taxon>
        <taxon>Ascomycota</taxon>
        <taxon>Pezizomycotina</taxon>
        <taxon>Sordariomycetes</taxon>
        <taxon>Xylariomycetidae</taxon>
        <taxon>Amphisphaeriales</taxon>
        <taxon>Apiosporaceae</taxon>
        <taxon>Apiospora</taxon>
    </lineage>
</organism>
<evidence type="ECO:0000313" key="1">
    <source>
        <dbReference type="EMBL" id="KAK8051335.1"/>
    </source>
</evidence>
<comment type="caution">
    <text evidence="1">The sequence shown here is derived from an EMBL/GenBank/DDBJ whole genome shotgun (WGS) entry which is preliminary data.</text>
</comment>
<dbReference type="Proteomes" id="UP001444661">
    <property type="component" value="Unassembled WGS sequence"/>
</dbReference>
<proteinExistence type="predicted"/>
<dbReference type="EMBL" id="JAQQWK010000002">
    <property type="protein sequence ID" value="KAK8051335.1"/>
    <property type="molecule type" value="Genomic_DNA"/>
</dbReference>
<evidence type="ECO:0000313" key="2">
    <source>
        <dbReference type="Proteomes" id="UP001444661"/>
    </source>
</evidence>
<name>A0ABR1TZN4_9PEZI</name>
<keyword evidence="2" id="KW-1185">Reference proteome</keyword>
<protein>
    <submittedName>
        <fullName evidence="1">Uncharacterized protein</fullName>
    </submittedName>
</protein>
<gene>
    <name evidence="1" type="ORF">PG993_002720</name>
</gene>